<reference evidence="1 2" key="1">
    <citation type="submission" date="2020-10" db="EMBL/GenBank/DDBJ databases">
        <title>Sequencing the genomes of 1000 actinobacteria strains.</title>
        <authorList>
            <person name="Klenk H.-P."/>
        </authorList>
    </citation>
    <scope>NUCLEOTIDE SEQUENCE [LARGE SCALE GENOMIC DNA]</scope>
    <source>
        <strain evidence="1 2">DSM 43748</strain>
    </source>
</reference>
<accession>A0ABR9K5W8</accession>
<keyword evidence="2" id="KW-1185">Reference proteome</keyword>
<organism evidence="1 2">
    <name type="scientific">Nonomuraea africana</name>
    <dbReference type="NCBI Taxonomy" id="46171"/>
    <lineage>
        <taxon>Bacteria</taxon>
        <taxon>Bacillati</taxon>
        <taxon>Actinomycetota</taxon>
        <taxon>Actinomycetes</taxon>
        <taxon>Streptosporangiales</taxon>
        <taxon>Streptosporangiaceae</taxon>
        <taxon>Nonomuraea</taxon>
    </lineage>
</organism>
<evidence type="ECO:0000313" key="2">
    <source>
        <dbReference type="Proteomes" id="UP000661607"/>
    </source>
</evidence>
<sequence length="47" mass="5250">MSAEAERRKEVPDETRAVAKTTLHRLLSRRDIPLRARGACGDAEQMG</sequence>
<evidence type="ECO:0000313" key="1">
    <source>
        <dbReference type="EMBL" id="MBE1557408.1"/>
    </source>
</evidence>
<dbReference type="EMBL" id="JADBEF010000001">
    <property type="protein sequence ID" value="MBE1557408.1"/>
    <property type="molecule type" value="Genomic_DNA"/>
</dbReference>
<proteinExistence type="predicted"/>
<dbReference type="Proteomes" id="UP000661607">
    <property type="component" value="Unassembled WGS sequence"/>
</dbReference>
<name>A0ABR9K5W8_9ACTN</name>
<comment type="caution">
    <text evidence="1">The sequence shown here is derived from an EMBL/GenBank/DDBJ whole genome shotgun (WGS) entry which is preliminary data.</text>
</comment>
<dbReference type="RefSeq" id="WP_225958378.1">
    <property type="nucleotide sequence ID" value="NZ_BAAASY010000015.1"/>
</dbReference>
<protein>
    <submittedName>
        <fullName evidence="1">Uncharacterized protein</fullName>
    </submittedName>
</protein>
<gene>
    <name evidence="1" type="ORF">H4W81_000187</name>
</gene>